<dbReference type="Proteomes" id="UP000076761">
    <property type="component" value="Unassembled WGS sequence"/>
</dbReference>
<keyword evidence="3" id="KW-1185">Reference proteome</keyword>
<accession>A0A165TRV2</accession>
<evidence type="ECO:0000313" key="3">
    <source>
        <dbReference type="Proteomes" id="UP000076761"/>
    </source>
</evidence>
<feature type="compositionally biased region" description="Polar residues" evidence="1">
    <location>
        <begin position="231"/>
        <end position="261"/>
    </location>
</feature>
<feature type="compositionally biased region" description="Acidic residues" evidence="1">
    <location>
        <begin position="77"/>
        <end position="91"/>
    </location>
</feature>
<evidence type="ECO:0000256" key="1">
    <source>
        <dbReference type="SAM" id="MobiDB-lite"/>
    </source>
</evidence>
<gene>
    <name evidence="2" type="ORF">NEOLEDRAFT_1131616</name>
</gene>
<feature type="compositionally biased region" description="Basic and acidic residues" evidence="1">
    <location>
        <begin position="187"/>
        <end position="197"/>
    </location>
</feature>
<feature type="compositionally biased region" description="Polar residues" evidence="1">
    <location>
        <begin position="130"/>
        <end position="143"/>
    </location>
</feature>
<organism evidence="2 3">
    <name type="scientific">Neolentinus lepideus HHB14362 ss-1</name>
    <dbReference type="NCBI Taxonomy" id="1314782"/>
    <lineage>
        <taxon>Eukaryota</taxon>
        <taxon>Fungi</taxon>
        <taxon>Dikarya</taxon>
        <taxon>Basidiomycota</taxon>
        <taxon>Agaricomycotina</taxon>
        <taxon>Agaricomycetes</taxon>
        <taxon>Gloeophyllales</taxon>
        <taxon>Gloeophyllaceae</taxon>
        <taxon>Neolentinus</taxon>
    </lineage>
</organism>
<feature type="compositionally biased region" description="Polar residues" evidence="1">
    <location>
        <begin position="111"/>
        <end position="123"/>
    </location>
</feature>
<name>A0A165TRV2_9AGAM</name>
<dbReference type="InParanoid" id="A0A165TRV2"/>
<feature type="compositionally biased region" description="Polar residues" evidence="1">
    <location>
        <begin position="473"/>
        <end position="497"/>
    </location>
</feature>
<protein>
    <submittedName>
        <fullName evidence="2">Uncharacterized protein</fullName>
    </submittedName>
</protein>
<evidence type="ECO:0000313" key="2">
    <source>
        <dbReference type="EMBL" id="KZT27085.1"/>
    </source>
</evidence>
<dbReference type="AlphaFoldDB" id="A0A165TRV2"/>
<feature type="region of interest" description="Disordered" evidence="1">
    <location>
        <begin position="186"/>
        <end position="262"/>
    </location>
</feature>
<feature type="region of interest" description="Disordered" evidence="1">
    <location>
        <begin position="77"/>
        <end position="143"/>
    </location>
</feature>
<sequence>MTSVLLSQSACQHRCSPSASSIPSSVNDGSLVNDLQCTTNSTSHTSPDLEFISGHKQAQTPGEDQDVLPNWTILQEEDSDGQSEALTDELLPDNVSNGDWEHGRMKKPRSTRTNAQSKTQPTSVKKKRTSVNPLSSTNGGNQRSRLLFDGVIITTTPPTPDKNIDISATPSSRSVLVGCQIRSPLAESRRLHHEGSRPRTPAITSRKRKREPESEDDNSVVGSLDGRHRPSSSTPDVGTSRSRSADPSTTPQPISLVTTFNAAAPRNKPSAYEFSSRKQVPVVEIGPNASPGPSPQQRVLHPHRRSSELRSVDERPHSVLHVGDAHEKAAPVRLQKHLREQAESEDALISMNTRWLRQALENQAPPKMDGEEFRTRVLSAPSKAVRFMATLEESFGPGTRVPNAVNLKSKKGILKAPAANERDKSSSPVAFSTHSKGSSDPPEGSPDYQVISVTGGRERSNGLSGHANIKTALPSSAGESGVNLNPKESNENIPGSSSKATHEWIAAIQRLVKGKVASTRQDLIHLSSILQHINERKEDTTVLQDTRLWASIALLGELPGVPFDDEHSLRGRATALQAHWQSRQVRHYPL</sequence>
<feature type="compositionally biased region" description="Polar residues" evidence="1">
    <location>
        <begin position="426"/>
        <end position="438"/>
    </location>
</feature>
<proteinExistence type="predicted"/>
<feature type="region of interest" description="Disordered" evidence="1">
    <location>
        <begin position="283"/>
        <end position="312"/>
    </location>
</feature>
<feature type="region of interest" description="Disordered" evidence="1">
    <location>
        <begin position="415"/>
        <end position="497"/>
    </location>
</feature>
<dbReference type="EMBL" id="KV425564">
    <property type="protein sequence ID" value="KZT27085.1"/>
    <property type="molecule type" value="Genomic_DNA"/>
</dbReference>
<dbReference type="OrthoDB" id="2675777at2759"/>
<reference evidence="2 3" key="1">
    <citation type="journal article" date="2016" name="Mol. Biol. Evol.">
        <title>Comparative Genomics of Early-Diverging Mushroom-Forming Fungi Provides Insights into the Origins of Lignocellulose Decay Capabilities.</title>
        <authorList>
            <person name="Nagy L.G."/>
            <person name="Riley R."/>
            <person name="Tritt A."/>
            <person name="Adam C."/>
            <person name="Daum C."/>
            <person name="Floudas D."/>
            <person name="Sun H."/>
            <person name="Yadav J.S."/>
            <person name="Pangilinan J."/>
            <person name="Larsson K.H."/>
            <person name="Matsuura K."/>
            <person name="Barry K."/>
            <person name="Labutti K."/>
            <person name="Kuo R."/>
            <person name="Ohm R.A."/>
            <person name="Bhattacharya S.S."/>
            <person name="Shirouzu T."/>
            <person name="Yoshinaga Y."/>
            <person name="Martin F.M."/>
            <person name="Grigoriev I.V."/>
            <person name="Hibbett D.S."/>
        </authorList>
    </citation>
    <scope>NUCLEOTIDE SEQUENCE [LARGE SCALE GENOMIC DNA]</scope>
    <source>
        <strain evidence="2 3">HHB14362 ss-1</strain>
    </source>
</reference>